<dbReference type="Proteomes" id="UP000002431">
    <property type="component" value="Chromosome"/>
</dbReference>
<dbReference type="KEGG" id="dge:Dgeo_1911"/>
<evidence type="ECO:0000313" key="3">
    <source>
        <dbReference type="EMBL" id="ABF46206.1"/>
    </source>
</evidence>
<reference evidence="3" key="1">
    <citation type="submission" date="2006-04" db="EMBL/GenBank/DDBJ databases">
        <title>Complete sequence of chromosome of Deinococcus geothermalis DSM 11300.</title>
        <authorList>
            <consortium name="US DOE Joint Genome Institute"/>
            <person name="Copeland A."/>
            <person name="Lucas S."/>
            <person name="Lapidus A."/>
            <person name="Barry K."/>
            <person name="Detter J.C."/>
            <person name="Glavina del Rio T."/>
            <person name="Hammon N."/>
            <person name="Israni S."/>
            <person name="Dalin E."/>
            <person name="Tice H."/>
            <person name="Pitluck S."/>
            <person name="Brettin T."/>
            <person name="Bruce D."/>
            <person name="Han C."/>
            <person name="Tapia R."/>
            <person name="Saunders E."/>
            <person name="Gilna P."/>
            <person name="Schmutz J."/>
            <person name="Larimer F."/>
            <person name="Land M."/>
            <person name="Hauser L."/>
            <person name="Kyrpides N."/>
            <person name="Kim E."/>
            <person name="Daly M.J."/>
            <person name="Fredrickson J.K."/>
            <person name="Makarova K.S."/>
            <person name="Gaidamakova E.K."/>
            <person name="Zhai M."/>
            <person name="Richardson P."/>
        </authorList>
    </citation>
    <scope>NUCLEOTIDE SEQUENCE</scope>
    <source>
        <strain evidence="3">DSM 11300</strain>
    </source>
</reference>
<dbReference type="STRING" id="319795.Dgeo_1911"/>
<feature type="region of interest" description="Disordered" evidence="1">
    <location>
        <begin position="25"/>
        <end position="44"/>
    </location>
</feature>
<proteinExistence type="predicted"/>
<dbReference type="eggNOG" id="COG3698">
    <property type="taxonomic scope" value="Bacteria"/>
</dbReference>
<keyword evidence="4" id="KW-1185">Reference proteome</keyword>
<gene>
    <name evidence="3" type="ordered locus">Dgeo_1911</name>
</gene>
<evidence type="ECO:0000313" key="4">
    <source>
        <dbReference type="Proteomes" id="UP000002431"/>
    </source>
</evidence>
<evidence type="ECO:0000256" key="1">
    <source>
        <dbReference type="SAM" id="MobiDB-lite"/>
    </source>
</evidence>
<feature type="domain" description="Phosphodiester glycosidase" evidence="2">
    <location>
        <begin position="151"/>
        <end position="296"/>
    </location>
</feature>
<protein>
    <submittedName>
        <fullName evidence="3">Periplasmic YigE-like protein</fullName>
    </submittedName>
</protein>
<evidence type="ECO:0000259" key="2">
    <source>
        <dbReference type="Pfam" id="PF09992"/>
    </source>
</evidence>
<name>Q1IX28_DEIGD</name>
<dbReference type="EMBL" id="CP000359">
    <property type="protein sequence ID" value="ABF46206.1"/>
    <property type="molecule type" value="Genomic_DNA"/>
</dbReference>
<sequence>MLLRCKFSHALRLSCCPPQLRLRKDTGSPHACQPPASTGPLRERSRQRFRLFGPGHHTDLIPALHHRLDMLSVRFPNVLRIFVLLLPLTACSQAGGLDVRRVTAEGMLYTVAAVDLKRDHLRLHWKNPATGQPYRTFAEVSARLRKDGEQVLFATNSGIYGPGLEPLGLHVEEGRTLIGLNNARSGGNFALLPNGVFWVKGNQAGVTETQAYRRLNIQPTFATQSGPLLVQGGRLHPAFNKGSSSFKVRSGVGVCRDGRVRFAVSAGPVNFHSFAVFFRDVLGCPDALYLDGSISAYATPDADTQVADFAGIWTISR</sequence>
<dbReference type="Pfam" id="PF09992">
    <property type="entry name" value="NAGPA"/>
    <property type="match status" value="1"/>
</dbReference>
<dbReference type="InterPro" id="IPR018711">
    <property type="entry name" value="NAGPA"/>
</dbReference>
<dbReference type="AlphaFoldDB" id="Q1IX28"/>
<dbReference type="HOGENOM" id="CLU_076045_0_1_0"/>
<accession>Q1IX28</accession>
<organism evidence="3 4">
    <name type="scientific">Deinococcus geothermalis (strain DSM 11300 / CIP 105573 / AG-3a)</name>
    <dbReference type="NCBI Taxonomy" id="319795"/>
    <lineage>
        <taxon>Bacteria</taxon>
        <taxon>Thermotogati</taxon>
        <taxon>Deinococcota</taxon>
        <taxon>Deinococci</taxon>
        <taxon>Deinococcales</taxon>
        <taxon>Deinococcaceae</taxon>
        <taxon>Deinococcus</taxon>
    </lineage>
</organism>